<protein>
    <recommendedName>
        <fullName evidence="6">GRF-type domain-containing protein</fullName>
    </recommendedName>
</protein>
<feature type="compositionally biased region" description="Polar residues" evidence="5">
    <location>
        <begin position="210"/>
        <end position="219"/>
    </location>
</feature>
<dbReference type="STRING" id="1392250.A0A2I2GIF0"/>
<dbReference type="GO" id="GO:0008270">
    <property type="term" value="F:zinc ion binding"/>
    <property type="evidence" value="ECO:0007669"/>
    <property type="project" value="UniProtKB-KW"/>
</dbReference>
<sequence>MLSPHKSPSKGLSPRTSAPLRGLFADGVWRCDCPGRPPAVKLQTKNHGVNHGKRFYTCQKRPSDQCRFFLWETDAQLREGRAVLSNSRTEPLNPQTPSKPSGYGRGGLLTPQTERPFRAAPAVGSASQAPPQSAKAKMMTEDTDEFEWDDPFAESPERSFGKPRQLDFGSAASSSSTLGDLSPRKAARTDSFTSPGKRKLSDMQNDAPETPTSVWSSRSESWRLPPPSAELCMTPTPSKYRNALSGDPRAGPSDLALEVVKILESHNAVLPRRAQEEVTELLNKHDLKTKGIIRGREISWEQIKKNREEIKRLHERIAVLESQRDLDQKLLNELSKG</sequence>
<proteinExistence type="predicted"/>
<evidence type="ECO:0000259" key="6">
    <source>
        <dbReference type="PROSITE" id="PS51999"/>
    </source>
</evidence>
<evidence type="ECO:0000256" key="1">
    <source>
        <dbReference type="ARBA" id="ARBA00022723"/>
    </source>
</evidence>
<keyword evidence="1" id="KW-0479">Metal-binding</keyword>
<dbReference type="InterPro" id="IPR010666">
    <property type="entry name" value="Znf_GRF"/>
</dbReference>
<dbReference type="Pfam" id="PF06839">
    <property type="entry name" value="Zn_ribbon_GRF"/>
    <property type="match status" value="1"/>
</dbReference>
<evidence type="ECO:0000256" key="4">
    <source>
        <dbReference type="PROSITE-ProRule" id="PRU01343"/>
    </source>
</evidence>
<evidence type="ECO:0000256" key="3">
    <source>
        <dbReference type="ARBA" id="ARBA00022833"/>
    </source>
</evidence>
<evidence type="ECO:0000256" key="5">
    <source>
        <dbReference type="SAM" id="MobiDB-lite"/>
    </source>
</evidence>
<dbReference type="VEuPathDB" id="FungiDB:P170DRAFT_378658"/>
<accession>A0A2I2GIF0</accession>
<dbReference type="GeneID" id="36553155"/>
<reference evidence="7 8" key="1">
    <citation type="submission" date="2016-12" db="EMBL/GenBank/DDBJ databases">
        <title>The genomes of Aspergillus section Nigri reveals drivers in fungal speciation.</title>
        <authorList>
            <consortium name="DOE Joint Genome Institute"/>
            <person name="Vesth T.C."/>
            <person name="Nybo J."/>
            <person name="Theobald S."/>
            <person name="Brandl J."/>
            <person name="Frisvad J.C."/>
            <person name="Nielsen K.F."/>
            <person name="Lyhne E.K."/>
            <person name="Kogle M.E."/>
            <person name="Kuo A."/>
            <person name="Riley R."/>
            <person name="Clum A."/>
            <person name="Nolan M."/>
            <person name="Lipzen A."/>
            <person name="Salamov A."/>
            <person name="Henrissat B."/>
            <person name="Wiebenga A."/>
            <person name="De Vries R.P."/>
            <person name="Grigoriev I.V."/>
            <person name="Mortensen U.H."/>
            <person name="Andersen M.R."/>
            <person name="Baker S.E."/>
        </authorList>
    </citation>
    <scope>NUCLEOTIDE SEQUENCE [LARGE SCALE GENOMIC DNA]</scope>
    <source>
        <strain evidence="7 8">IBT 23096</strain>
    </source>
</reference>
<name>A0A2I2GIF0_9EURO</name>
<feature type="compositionally biased region" description="Low complexity" evidence="5">
    <location>
        <begin position="119"/>
        <end position="137"/>
    </location>
</feature>
<feature type="compositionally biased region" description="Polar residues" evidence="5">
    <location>
        <begin position="84"/>
        <end position="99"/>
    </location>
</feature>
<feature type="domain" description="GRF-type" evidence="6">
    <location>
        <begin position="31"/>
        <end position="75"/>
    </location>
</feature>
<evidence type="ECO:0000313" key="8">
    <source>
        <dbReference type="Proteomes" id="UP000234275"/>
    </source>
</evidence>
<dbReference type="OrthoDB" id="430051at2759"/>
<feature type="compositionally biased region" description="Acidic residues" evidence="5">
    <location>
        <begin position="141"/>
        <end position="152"/>
    </location>
</feature>
<feature type="region of interest" description="Disordered" evidence="5">
    <location>
        <begin position="84"/>
        <end position="247"/>
    </location>
</feature>
<dbReference type="PROSITE" id="PS51999">
    <property type="entry name" value="ZF_GRF"/>
    <property type="match status" value="1"/>
</dbReference>
<organism evidence="7 8">
    <name type="scientific">Aspergillus steynii IBT 23096</name>
    <dbReference type="NCBI Taxonomy" id="1392250"/>
    <lineage>
        <taxon>Eukaryota</taxon>
        <taxon>Fungi</taxon>
        <taxon>Dikarya</taxon>
        <taxon>Ascomycota</taxon>
        <taxon>Pezizomycotina</taxon>
        <taxon>Eurotiomycetes</taxon>
        <taxon>Eurotiomycetidae</taxon>
        <taxon>Eurotiales</taxon>
        <taxon>Aspergillaceae</taxon>
        <taxon>Aspergillus</taxon>
        <taxon>Aspergillus subgen. Circumdati</taxon>
    </lineage>
</organism>
<comment type="caution">
    <text evidence="7">The sequence shown here is derived from an EMBL/GenBank/DDBJ whole genome shotgun (WGS) entry which is preliminary data.</text>
</comment>
<dbReference type="EMBL" id="MSFO01000002">
    <property type="protein sequence ID" value="PLB52654.1"/>
    <property type="molecule type" value="Genomic_DNA"/>
</dbReference>
<dbReference type="Proteomes" id="UP000234275">
    <property type="component" value="Unassembled WGS sequence"/>
</dbReference>
<keyword evidence="8" id="KW-1185">Reference proteome</keyword>
<evidence type="ECO:0000256" key="2">
    <source>
        <dbReference type="ARBA" id="ARBA00022771"/>
    </source>
</evidence>
<evidence type="ECO:0000313" key="7">
    <source>
        <dbReference type="EMBL" id="PLB52654.1"/>
    </source>
</evidence>
<keyword evidence="2 4" id="KW-0863">Zinc-finger</keyword>
<dbReference type="RefSeq" id="XP_024707956.1">
    <property type="nucleotide sequence ID" value="XM_024845456.1"/>
</dbReference>
<gene>
    <name evidence="7" type="ORF">P170DRAFT_378658</name>
</gene>
<dbReference type="AlphaFoldDB" id="A0A2I2GIF0"/>
<keyword evidence="3" id="KW-0862">Zinc</keyword>